<evidence type="ECO:0000313" key="1">
    <source>
        <dbReference type="EnsemblMetazoa" id="GPAI013475-PA"/>
    </source>
</evidence>
<evidence type="ECO:0000313" key="2">
    <source>
        <dbReference type="Proteomes" id="UP000092445"/>
    </source>
</evidence>
<dbReference type="EnsemblMetazoa" id="GPAI013475-RA">
    <property type="protein sequence ID" value="GPAI013475-PA"/>
    <property type="gene ID" value="GPAI013475"/>
</dbReference>
<keyword evidence="2" id="KW-1185">Reference proteome</keyword>
<dbReference type="Proteomes" id="UP000092445">
    <property type="component" value="Unassembled WGS sequence"/>
</dbReference>
<name>A0A1A9ZG23_GLOPL</name>
<protein>
    <submittedName>
        <fullName evidence="1">Uncharacterized protein</fullName>
    </submittedName>
</protein>
<dbReference type="VEuPathDB" id="VectorBase:GPAI013475"/>
<dbReference type="AlphaFoldDB" id="A0A1A9ZG23"/>
<proteinExistence type="predicted"/>
<accession>A0A1A9ZG23</accession>
<reference evidence="1" key="2">
    <citation type="submission" date="2020-05" db="UniProtKB">
        <authorList>
            <consortium name="EnsemblMetazoa"/>
        </authorList>
    </citation>
    <scope>IDENTIFICATION</scope>
    <source>
        <strain evidence="1">IAEA</strain>
    </source>
</reference>
<reference evidence="2" key="1">
    <citation type="submission" date="2014-03" db="EMBL/GenBank/DDBJ databases">
        <authorList>
            <person name="Aksoy S."/>
            <person name="Warren W."/>
            <person name="Wilson R.K."/>
        </authorList>
    </citation>
    <scope>NUCLEOTIDE SEQUENCE [LARGE SCALE GENOMIC DNA]</scope>
    <source>
        <strain evidence="2">IAEA</strain>
    </source>
</reference>
<sequence>MSIKFAKDVFLVPTRNTCGGLITNFGLRPPAISGSVAITSQFVSNISPLGSMSFTPLSGSGLWEAVIITPTTEPPKTRDLKVANTPIRNITLSKKSALKVCNNIIKSFNFMLIKKKHNLNLCLDL</sequence>
<organism evidence="1 2">
    <name type="scientific">Glossina pallidipes</name>
    <name type="common">Tsetse fly</name>
    <dbReference type="NCBI Taxonomy" id="7398"/>
    <lineage>
        <taxon>Eukaryota</taxon>
        <taxon>Metazoa</taxon>
        <taxon>Ecdysozoa</taxon>
        <taxon>Arthropoda</taxon>
        <taxon>Hexapoda</taxon>
        <taxon>Insecta</taxon>
        <taxon>Pterygota</taxon>
        <taxon>Neoptera</taxon>
        <taxon>Endopterygota</taxon>
        <taxon>Diptera</taxon>
        <taxon>Brachycera</taxon>
        <taxon>Muscomorpha</taxon>
        <taxon>Hippoboscoidea</taxon>
        <taxon>Glossinidae</taxon>
        <taxon>Glossina</taxon>
    </lineage>
</organism>